<evidence type="ECO:0000256" key="2">
    <source>
        <dbReference type="ARBA" id="ARBA00023125"/>
    </source>
</evidence>
<keyword evidence="1" id="KW-0805">Transcription regulation</keyword>
<dbReference type="OrthoDB" id="956698at2"/>
<keyword evidence="8" id="KW-1185">Reference proteome</keyword>
<dbReference type="EMBL" id="FNFU01000011">
    <property type="protein sequence ID" value="SDK72479.1"/>
    <property type="molecule type" value="Genomic_DNA"/>
</dbReference>
<dbReference type="InterPro" id="IPR050109">
    <property type="entry name" value="HTH-type_TetR-like_transc_reg"/>
</dbReference>
<feature type="DNA-binding region" description="H-T-H motif" evidence="4">
    <location>
        <begin position="52"/>
        <end position="71"/>
    </location>
</feature>
<dbReference type="InterPro" id="IPR001647">
    <property type="entry name" value="HTH_TetR"/>
</dbReference>
<feature type="compositionally biased region" description="Basic and acidic residues" evidence="5">
    <location>
        <begin position="1"/>
        <end position="16"/>
    </location>
</feature>
<protein>
    <submittedName>
        <fullName evidence="7">Transcriptional regulator, TetR family</fullName>
    </submittedName>
</protein>
<feature type="region of interest" description="Disordered" evidence="5">
    <location>
        <begin position="1"/>
        <end position="32"/>
    </location>
</feature>
<dbReference type="AlphaFoldDB" id="A0A1G9E8L8"/>
<dbReference type="Proteomes" id="UP000198701">
    <property type="component" value="Unassembled WGS sequence"/>
</dbReference>
<evidence type="ECO:0000256" key="3">
    <source>
        <dbReference type="ARBA" id="ARBA00023163"/>
    </source>
</evidence>
<proteinExistence type="predicted"/>
<dbReference type="InterPro" id="IPR041347">
    <property type="entry name" value="MftR_C"/>
</dbReference>
<dbReference type="PROSITE" id="PS50977">
    <property type="entry name" value="HTH_TETR_2"/>
    <property type="match status" value="1"/>
</dbReference>
<reference evidence="7 8" key="1">
    <citation type="submission" date="2016-10" db="EMBL/GenBank/DDBJ databases">
        <authorList>
            <person name="de Groot N.N."/>
        </authorList>
    </citation>
    <scope>NUCLEOTIDE SEQUENCE [LARGE SCALE GENOMIC DNA]</scope>
    <source>
        <strain evidence="7 8">CGMCC 1.5382</strain>
    </source>
</reference>
<evidence type="ECO:0000256" key="4">
    <source>
        <dbReference type="PROSITE-ProRule" id="PRU00335"/>
    </source>
</evidence>
<sequence length="223" mass="23043">MPDRTRTESTRTESTRTEGTPGRAGRPRGSSRAMLEEAAAELFLEQGYAGTTVEDITRRAGVSRNTFFNYFPAKSDLLWADVDAGLAELPRALADCPDGLGVTDAVRHALHQVAAGFGPGRVPWALTQADLMGTRGVLEASGLSRMMKQADLVSRFVAERAGSGAGAGRDLAGRCYAMAVLAAAVAAAGVWAAAGVSRGNLAPYVDAGIAPACAGYRDALGAG</sequence>
<feature type="transmembrane region" description="Helical" evidence="6">
    <location>
        <begin position="175"/>
        <end position="194"/>
    </location>
</feature>
<accession>A0A1G9E8L8</accession>
<dbReference type="InterPro" id="IPR009057">
    <property type="entry name" value="Homeodomain-like_sf"/>
</dbReference>
<dbReference type="GO" id="GO:0003700">
    <property type="term" value="F:DNA-binding transcription factor activity"/>
    <property type="evidence" value="ECO:0007669"/>
    <property type="project" value="TreeGrafter"/>
</dbReference>
<dbReference type="STRING" id="386301.SAMN05216282_11177"/>
<dbReference type="Pfam" id="PF00440">
    <property type="entry name" value="TetR_N"/>
    <property type="match status" value="1"/>
</dbReference>
<keyword evidence="6" id="KW-1133">Transmembrane helix</keyword>
<gene>
    <name evidence="7" type="ORF">SAMN05216282_11177</name>
</gene>
<dbReference type="RefSeq" id="WP_092323816.1">
    <property type="nucleotide sequence ID" value="NZ_FNFU01000011.1"/>
</dbReference>
<evidence type="ECO:0000313" key="8">
    <source>
        <dbReference type="Proteomes" id="UP000198701"/>
    </source>
</evidence>
<keyword evidence="6" id="KW-0472">Membrane</keyword>
<dbReference type="Gene3D" id="1.10.357.10">
    <property type="entry name" value="Tetracycline Repressor, domain 2"/>
    <property type="match status" value="1"/>
</dbReference>
<evidence type="ECO:0000256" key="6">
    <source>
        <dbReference type="SAM" id="Phobius"/>
    </source>
</evidence>
<dbReference type="SUPFAM" id="SSF46689">
    <property type="entry name" value="Homeodomain-like"/>
    <property type="match status" value="1"/>
</dbReference>
<dbReference type="Gene3D" id="1.10.10.60">
    <property type="entry name" value="Homeodomain-like"/>
    <property type="match status" value="1"/>
</dbReference>
<dbReference type="PANTHER" id="PTHR30055:SF238">
    <property type="entry name" value="MYCOFACTOCIN BIOSYNTHESIS TRANSCRIPTIONAL REGULATOR MFTR-RELATED"/>
    <property type="match status" value="1"/>
</dbReference>
<feature type="compositionally biased region" description="Low complexity" evidence="5">
    <location>
        <begin position="17"/>
        <end position="32"/>
    </location>
</feature>
<keyword evidence="6" id="KW-0812">Transmembrane</keyword>
<name>A0A1G9E8L8_9MICO</name>
<organism evidence="7 8">
    <name type="scientific">Cryobacterium psychrotolerans</name>
    <dbReference type="NCBI Taxonomy" id="386301"/>
    <lineage>
        <taxon>Bacteria</taxon>
        <taxon>Bacillati</taxon>
        <taxon>Actinomycetota</taxon>
        <taxon>Actinomycetes</taxon>
        <taxon>Micrococcales</taxon>
        <taxon>Microbacteriaceae</taxon>
        <taxon>Cryobacterium</taxon>
    </lineage>
</organism>
<evidence type="ECO:0000256" key="5">
    <source>
        <dbReference type="SAM" id="MobiDB-lite"/>
    </source>
</evidence>
<dbReference type="GO" id="GO:0000976">
    <property type="term" value="F:transcription cis-regulatory region binding"/>
    <property type="evidence" value="ECO:0007669"/>
    <property type="project" value="TreeGrafter"/>
</dbReference>
<keyword evidence="2 4" id="KW-0238">DNA-binding</keyword>
<keyword evidence="3" id="KW-0804">Transcription</keyword>
<evidence type="ECO:0000313" key="7">
    <source>
        <dbReference type="EMBL" id="SDK72479.1"/>
    </source>
</evidence>
<dbReference type="PRINTS" id="PR00455">
    <property type="entry name" value="HTHTETR"/>
</dbReference>
<dbReference type="PANTHER" id="PTHR30055">
    <property type="entry name" value="HTH-TYPE TRANSCRIPTIONAL REGULATOR RUTR"/>
    <property type="match status" value="1"/>
</dbReference>
<dbReference type="Pfam" id="PF17754">
    <property type="entry name" value="TetR_C_14"/>
    <property type="match status" value="1"/>
</dbReference>
<evidence type="ECO:0000256" key="1">
    <source>
        <dbReference type="ARBA" id="ARBA00023015"/>
    </source>
</evidence>